<comment type="caution">
    <text evidence="4">The sequence shown here is derived from an EMBL/GenBank/DDBJ whole genome shotgun (WGS) entry which is preliminary data.</text>
</comment>
<evidence type="ECO:0000256" key="2">
    <source>
        <dbReference type="SAM" id="SignalP"/>
    </source>
</evidence>
<evidence type="ECO:0000256" key="1">
    <source>
        <dbReference type="SAM" id="Coils"/>
    </source>
</evidence>
<dbReference type="PANTHER" id="PTHR36933">
    <property type="entry name" value="SLL0788 PROTEIN"/>
    <property type="match status" value="1"/>
</dbReference>
<dbReference type="EMBL" id="JBHSNA010000011">
    <property type="protein sequence ID" value="MFC5567137.1"/>
    <property type="molecule type" value="Genomic_DNA"/>
</dbReference>
<feature type="chain" id="PRO_5047186076" evidence="2">
    <location>
        <begin position="23"/>
        <end position="138"/>
    </location>
</feature>
<feature type="coiled-coil region" evidence="1">
    <location>
        <begin position="104"/>
        <end position="131"/>
    </location>
</feature>
<sequence length="138" mass="14931">MTKLASLIPGLALVLAAGLAWADSHEPAEGQMMDHGAMGQMDMSQMPEHMQGMMGAMQTMMQSMPMESSGDPDADFLLMMIPHHQSAIDVARTELEHGDDEETRAMAQAIIDAQEQEIAEMRAMLERMGVDAPAAASE</sequence>
<evidence type="ECO:0000259" key="3">
    <source>
        <dbReference type="Pfam" id="PF03713"/>
    </source>
</evidence>
<dbReference type="SUPFAM" id="SSF47240">
    <property type="entry name" value="Ferritin-like"/>
    <property type="match status" value="1"/>
</dbReference>
<dbReference type="RefSeq" id="WP_209842200.1">
    <property type="nucleotide sequence ID" value="NZ_JAGGJP010000014.1"/>
</dbReference>
<keyword evidence="1" id="KW-0175">Coiled coil</keyword>
<dbReference type="Pfam" id="PF03713">
    <property type="entry name" value="DUF305"/>
    <property type="match status" value="1"/>
</dbReference>
<evidence type="ECO:0000313" key="5">
    <source>
        <dbReference type="Proteomes" id="UP001596056"/>
    </source>
</evidence>
<keyword evidence="2" id="KW-0732">Signal</keyword>
<dbReference type="InterPro" id="IPR009078">
    <property type="entry name" value="Ferritin-like_SF"/>
</dbReference>
<dbReference type="Gene3D" id="1.20.1260.10">
    <property type="match status" value="1"/>
</dbReference>
<dbReference type="Proteomes" id="UP001596056">
    <property type="component" value="Unassembled WGS sequence"/>
</dbReference>
<keyword evidence="5" id="KW-1185">Reference proteome</keyword>
<name>A0ABW0SDR2_9RHOB</name>
<dbReference type="PANTHER" id="PTHR36933:SF1">
    <property type="entry name" value="SLL0788 PROTEIN"/>
    <property type="match status" value="1"/>
</dbReference>
<dbReference type="InterPro" id="IPR005183">
    <property type="entry name" value="DUF305_CopM-like"/>
</dbReference>
<feature type="signal peptide" evidence="2">
    <location>
        <begin position="1"/>
        <end position="22"/>
    </location>
</feature>
<feature type="domain" description="DUF305" evidence="3">
    <location>
        <begin position="32"/>
        <end position="125"/>
    </location>
</feature>
<reference evidence="5" key="1">
    <citation type="journal article" date="2019" name="Int. J. Syst. Evol. Microbiol.">
        <title>The Global Catalogue of Microorganisms (GCM) 10K type strain sequencing project: providing services to taxonomists for standard genome sequencing and annotation.</title>
        <authorList>
            <consortium name="The Broad Institute Genomics Platform"/>
            <consortium name="The Broad Institute Genome Sequencing Center for Infectious Disease"/>
            <person name="Wu L."/>
            <person name="Ma J."/>
        </authorList>
    </citation>
    <scope>NUCLEOTIDE SEQUENCE [LARGE SCALE GENOMIC DNA]</scope>
    <source>
        <strain evidence="5">KACC 11588</strain>
    </source>
</reference>
<protein>
    <submittedName>
        <fullName evidence="4">DUF305 domain-containing protein</fullName>
    </submittedName>
</protein>
<evidence type="ECO:0000313" key="4">
    <source>
        <dbReference type="EMBL" id="MFC5567137.1"/>
    </source>
</evidence>
<gene>
    <name evidence="4" type="ORF">ACFPOC_12035</name>
</gene>
<accession>A0ABW0SDR2</accession>
<organism evidence="4 5">
    <name type="scientific">Rubellimicrobium aerolatum</name>
    <dbReference type="NCBI Taxonomy" id="490979"/>
    <lineage>
        <taxon>Bacteria</taxon>
        <taxon>Pseudomonadati</taxon>
        <taxon>Pseudomonadota</taxon>
        <taxon>Alphaproteobacteria</taxon>
        <taxon>Rhodobacterales</taxon>
        <taxon>Roseobacteraceae</taxon>
        <taxon>Rubellimicrobium</taxon>
    </lineage>
</organism>
<proteinExistence type="predicted"/>
<dbReference type="InterPro" id="IPR012347">
    <property type="entry name" value="Ferritin-like"/>
</dbReference>